<accession>A0A2V3PTB8</accession>
<feature type="transmembrane region" description="Helical" evidence="6">
    <location>
        <begin position="133"/>
        <end position="151"/>
    </location>
</feature>
<evidence type="ECO:0000256" key="1">
    <source>
        <dbReference type="ARBA" id="ARBA00004141"/>
    </source>
</evidence>
<evidence type="ECO:0000313" key="8">
    <source>
        <dbReference type="Proteomes" id="UP000247973"/>
    </source>
</evidence>
<name>A0A2V3PTB8_9BACT</name>
<evidence type="ECO:0000256" key="6">
    <source>
        <dbReference type="SAM" id="Phobius"/>
    </source>
</evidence>
<dbReference type="GO" id="GO:0016020">
    <property type="term" value="C:membrane"/>
    <property type="evidence" value="ECO:0007669"/>
    <property type="project" value="UniProtKB-SubCell"/>
</dbReference>
<proteinExistence type="inferred from homology"/>
<keyword evidence="5 6" id="KW-0472">Membrane</keyword>
<protein>
    <submittedName>
        <fullName evidence="7">Uncharacterized protein</fullName>
    </submittedName>
</protein>
<feature type="transmembrane region" description="Helical" evidence="6">
    <location>
        <begin position="109"/>
        <end position="126"/>
    </location>
</feature>
<dbReference type="OrthoDB" id="9787939at2"/>
<dbReference type="Proteomes" id="UP000247973">
    <property type="component" value="Unassembled WGS sequence"/>
</dbReference>
<evidence type="ECO:0000313" key="7">
    <source>
        <dbReference type="EMBL" id="PXV65930.1"/>
    </source>
</evidence>
<comment type="caution">
    <text evidence="7">The sequence shown here is derived from an EMBL/GenBank/DDBJ whole genome shotgun (WGS) entry which is preliminary data.</text>
</comment>
<sequence>METKNVKIEVADPTTLGLFGLAIVTLVASSQKMELTSGLSFVMVWAIFLGGVAQIIASLFDFKHNNLFGATAFSAYGLFWVGMAMSWLIKLGCFGETLAQAVDVKQLGFVFVGYMLLTIVFTISGLKMSKAMFVLLVLIVVLFLGLALDSFGCGHGWHAVAAYAELAISLLTFYILAAKYLNSFFGKNIVPVGSPILK</sequence>
<dbReference type="EMBL" id="QICL01000006">
    <property type="protein sequence ID" value="PXV65930.1"/>
    <property type="molecule type" value="Genomic_DNA"/>
</dbReference>
<keyword evidence="4 6" id="KW-1133">Transmembrane helix</keyword>
<dbReference type="NCBIfam" id="NF038013">
    <property type="entry name" value="AceTr_1"/>
    <property type="match status" value="1"/>
</dbReference>
<comment type="similarity">
    <text evidence="2">Belongs to the acetate uptake transporter (AceTr) (TC 2.A.96) family.</text>
</comment>
<dbReference type="AlphaFoldDB" id="A0A2V3PTB8"/>
<evidence type="ECO:0000256" key="5">
    <source>
        <dbReference type="ARBA" id="ARBA00023136"/>
    </source>
</evidence>
<keyword evidence="3 6" id="KW-0812">Transmembrane</keyword>
<dbReference type="PANTHER" id="PTHR30178:SF3">
    <property type="entry name" value="SUCCINATE-ACETATE_PROTON SYMPORTER SATP"/>
    <property type="match status" value="1"/>
</dbReference>
<evidence type="ECO:0000256" key="4">
    <source>
        <dbReference type="ARBA" id="ARBA00022989"/>
    </source>
</evidence>
<feature type="transmembrane region" description="Helical" evidence="6">
    <location>
        <begin position="40"/>
        <end position="60"/>
    </location>
</feature>
<dbReference type="PANTHER" id="PTHR30178">
    <property type="entry name" value="INNER MEMBRANE PROTEIN YAAH"/>
    <property type="match status" value="1"/>
</dbReference>
<evidence type="ECO:0000256" key="3">
    <source>
        <dbReference type="ARBA" id="ARBA00022692"/>
    </source>
</evidence>
<dbReference type="Pfam" id="PF01184">
    <property type="entry name" value="Gpr1_Fun34_YaaH"/>
    <property type="match status" value="1"/>
</dbReference>
<organism evidence="7 8">
    <name type="scientific">Dysgonomonas alginatilytica</name>
    <dbReference type="NCBI Taxonomy" id="1605892"/>
    <lineage>
        <taxon>Bacteria</taxon>
        <taxon>Pseudomonadati</taxon>
        <taxon>Bacteroidota</taxon>
        <taxon>Bacteroidia</taxon>
        <taxon>Bacteroidales</taxon>
        <taxon>Dysgonomonadaceae</taxon>
        <taxon>Dysgonomonas</taxon>
    </lineage>
</organism>
<gene>
    <name evidence="7" type="ORF">CLV62_106103</name>
</gene>
<feature type="transmembrane region" description="Helical" evidence="6">
    <location>
        <begin position="157"/>
        <end position="177"/>
    </location>
</feature>
<dbReference type="InterPro" id="IPR000791">
    <property type="entry name" value="Gpr1/Fun34/SatP-like"/>
</dbReference>
<dbReference type="InterPro" id="IPR047623">
    <property type="entry name" value="SatP"/>
</dbReference>
<reference evidence="7 8" key="1">
    <citation type="submission" date="2018-03" db="EMBL/GenBank/DDBJ databases">
        <title>Genomic Encyclopedia of Archaeal and Bacterial Type Strains, Phase II (KMG-II): from individual species to whole genera.</title>
        <authorList>
            <person name="Goeker M."/>
        </authorList>
    </citation>
    <scope>NUCLEOTIDE SEQUENCE [LARGE SCALE GENOMIC DNA]</scope>
    <source>
        <strain evidence="7 8">DSM 100214</strain>
    </source>
</reference>
<feature type="transmembrane region" description="Helical" evidence="6">
    <location>
        <begin position="67"/>
        <end position="89"/>
    </location>
</feature>
<keyword evidence="8" id="KW-1185">Reference proteome</keyword>
<dbReference type="RefSeq" id="WP_110310117.1">
    <property type="nucleotide sequence ID" value="NZ_QICL01000006.1"/>
</dbReference>
<comment type="subcellular location">
    <subcellularLocation>
        <location evidence="1">Membrane</location>
        <topology evidence="1">Multi-pass membrane protein</topology>
    </subcellularLocation>
</comment>
<evidence type="ECO:0000256" key="2">
    <source>
        <dbReference type="ARBA" id="ARBA00005587"/>
    </source>
</evidence>